<evidence type="ECO:0000313" key="5">
    <source>
        <dbReference type="EMBL" id="HGK63895.1"/>
    </source>
</evidence>
<evidence type="ECO:0000259" key="4">
    <source>
        <dbReference type="SMART" id="SM00470"/>
    </source>
</evidence>
<dbReference type="Gene3D" id="1.10.10.2830">
    <property type="match status" value="1"/>
</dbReference>
<organism evidence="5">
    <name type="scientific">candidate division WOR-3 bacterium</name>
    <dbReference type="NCBI Taxonomy" id="2052148"/>
    <lineage>
        <taxon>Bacteria</taxon>
        <taxon>Bacteria division WOR-3</taxon>
    </lineage>
</organism>
<proteinExistence type="inferred from homology"/>
<comment type="similarity">
    <text evidence="1">Belongs to the ParB family.</text>
</comment>
<dbReference type="InterPro" id="IPR004437">
    <property type="entry name" value="ParB/RepB/Spo0J"/>
</dbReference>
<dbReference type="SUPFAM" id="SSF109709">
    <property type="entry name" value="KorB DNA-binding domain-like"/>
    <property type="match status" value="1"/>
</dbReference>
<dbReference type="InterPro" id="IPR041468">
    <property type="entry name" value="HTH_ParB/Spo0J"/>
</dbReference>
<evidence type="ECO:0000256" key="2">
    <source>
        <dbReference type="ARBA" id="ARBA00022829"/>
    </source>
</evidence>
<reference evidence="5" key="1">
    <citation type="journal article" date="2020" name="mSystems">
        <title>Genome- and Community-Level Interaction Insights into Carbon Utilization and Element Cycling Functions of Hydrothermarchaeota in Hydrothermal Sediment.</title>
        <authorList>
            <person name="Zhou Z."/>
            <person name="Liu Y."/>
            <person name="Xu W."/>
            <person name="Pan J."/>
            <person name="Luo Z.H."/>
            <person name="Li M."/>
        </authorList>
    </citation>
    <scope>NUCLEOTIDE SEQUENCE [LARGE SCALE GENOMIC DNA]</scope>
    <source>
        <strain evidence="5">SpSt-697</strain>
    </source>
</reference>
<dbReference type="Gene3D" id="3.90.1530.30">
    <property type="match status" value="1"/>
</dbReference>
<dbReference type="NCBIfam" id="TIGR00180">
    <property type="entry name" value="parB_part"/>
    <property type="match status" value="1"/>
</dbReference>
<sequence>MKHKALGKGLNALISEETKKILENEVIYLKIEEIKLNPYQPRKLIDEKSLEELANSIKEKGILQPLVVRRTREGYQLIMGERRWRAAKLAGLSEVPVIVKNVSEPEMIEMALIENLHREDLNPIEEALGYKSLIEEFNYTHEKIAEKVGKDRATITNMLRLLTLPPKVRDYLASGLITVGHAKILLSLSDRQLQEQWAEKIINDGLSVRQLENKIASLEGKKRKRGEKEKKDPFILDLEERLKEYLGTKVSINKKEEGGNIIIEFYSDEDLNRIIDKII</sequence>
<dbReference type="InterPro" id="IPR050336">
    <property type="entry name" value="Chromosome_partition/occlusion"/>
</dbReference>
<dbReference type="FunFam" id="3.90.1530.30:FF:000001">
    <property type="entry name" value="Chromosome partitioning protein ParB"/>
    <property type="match status" value="1"/>
</dbReference>
<dbReference type="PANTHER" id="PTHR33375">
    <property type="entry name" value="CHROMOSOME-PARTITIONING PROTEIN PARB-RELATED"/>
    <property type="match status" value="1"/>
</dbReference>
<dbReference type="EMBL" id="DTDR01000120">
    <property type="protein sequence ID" value="HGK63895.1"/>
    <property type="molecule type" value="Genomic_DNA"/>
</dbReference>
<dbReference type="AlphaFoldDB" id="A0A7V3ZVW3"/>
<dbReference type="SUPFAM" id="SSF110849">
    <property type="entry name" value="ParB/Sulfiredoxin"/>
    <property type="match status" value="1"/>
</dbReference>
<evidence type="ECO:0000256" key="1">
    <source>
        <dbReference type="ARBA" id="ARBA00006295"/>
    </source>
</evidence>
<comment type="caution">
    <text evidence="5">The sequence shown here is derived from an EMBL/GenBank/DDBJ whole genome shotgun (WGS) entry which is preliminary data.</text>
</comment>
<dbReference type="PANTHER" id="PTHR33375:SF1">
    <property type="entry name" value="CHROMOSOME-PARTITIONING PROTEIN PARB-RELATED"/>
    <property type="match status" value="1"/>
</dbReference>
<feature type="domain" description="ParB-like N-terminal" evidence="4">
    <location>
        <begin position="27"/>
        <end position="116"/>
    </location>
</feature>
<dbReference type="Pfam" id="PF17762">
    <property type="entry name" value="HTH_ParB"/>
    <property type="match status" value="1"/>
</dbReference>
<keyword evidence="2" id="KW-0159">Chromosome partition</keyword>
<dbReference type="GO" id="GO:0005694">
    <property type="term" value="C:chromosome"/>
    <property type="evidence" value="ECO:0007669"/>
    <property type="project" value="TreeGrafter"/>
</dbReference>
<dbReference type="Pfam" id="PF23552">
    <property type="entry name" value="ParB_C"/>
    <property type="match status" value="1"/>
</dbReference>
<dbReference type="InterPro" id="IPR036086">
    <property type="entry name" value="ParB/Sulfiredoxin_sf"/>
</dbReference>
<dbReference type="GO" id="GO:0007059">
    <property type="term" value="P:chromosome segregation"/>
    <property type="evidence" value="ECO:0007669"/>
    <property type="project" value="UniProtKB-KW"/>
</dbReference>
<protein>
    <submittedName>
        <fullName evidence="5">ParB/RepB/Spo0J family partition protein</fullName>
    </submittedName>
</protein>
<dbReference type="Pfam" id="PF02195">
    <property type="entry name" value="ParB_N"/>
    <property type="match status" value="1"/>
</dbReference>
<dbReference type="CDD" id="cd16393">
    <property type="entry name" value="SPO0J_N"/>
    <property type="match status" value="1"/>
</dbReference>
<dbReference type="InterPro" id="IPR057240">
    <property type="entry name" value="ParB_dimer_C"/>
</dbReference>
<accession>A0A7V3ZVW3</accession>
<evidence type="ECO:0000256" key="3">
    <source>
        <dbReference type="ARBA" id="ARBA00023125"/>
    </source>
</evidence>
<dbReference type="FunFam" id="1.10.10.2830:FF:000001">
    <property type="entry name" value="Chromosome partitioning protein ParB"/>
    <property type="match status" value="1"/>
</dbReference>
<gene>
    <name evidence="5" type="ORF">ENU74_04825</name>
</gene>
<keyword evidence="3" id="KW-0238">DNA-binding</keyword>
<name>A0A7V3ZVW3_UNCW3</name>
<dbReference type="GO" id="GO:0045881">
    <property type="term" value="P:positive regulation of sporulation resulting in formation of a cellular spore"/>
    <property type="evidence" value="ECO:0007669"/>
    <property type="project" value="TreeGrafter"/>
</dbReference>
<dbReference type="InterPro" id="IPR003115">
    <property type="entry name" value="ParB_N"/>
</dbReference>
<dbReference type="GO" id="GO:0003677">
    <property type="term" value="F:DNA binding"/>
    <property type="evidence" value="ECO:0007669"/>
    <property type="project" value="UniProtKB-KW"/>
</dbReference>
<dbReference type="SMART" id="SM00470">
    <property type="entry name" value="ParB"/>
    <property type="match status" value="1"/>
</dbReference>